<dbReference type="Pfam" id="PF00031">
    <property type="entry name" value="Cystatin"/>
    <property type="match status" value="1"/>
</dbReference>
<evidence type="ECO:0000256" key="3">
    <source>
        <dbReference type="ARBA" id="ARBA00022704"/>
    </source>
</evidence>
<keyword evidence="3" id="KW-0789">Thiol protease inhibitor</keyword>
<accession>A0A0N4T5R8</accession>
<evidence type="ECO:0000259" key="5">
    <source>
        <dbReference type="SMART" id="SM00043"/>
    </source>
</evidence>
<dbReference type="GO" id="GO:0005615">
    <property type="term" value="C:extracellular space"/>
    <property type="evidence" value="ECO:0007669"/>
    <property type="project" value="TreeGrafter"/>
</dbReference>
<dbReference type="Proteomes" id="UP000278627">
    <property type="component" value="Unassembled WGS sequence"/>
</dbReference>
<gene>
    <name evidence="6" type="ORF">BPAG_LOCUS3519</name>
</gene>
<dbReference type="PANTHER" id="PTHR46186:SF2">
    <property type="entry name" value="CYSTATIN"/>
    <property type="match status" value="1"/>
</dbReference>
<evidence type="ECO:0000256" key="1">
    <source>
        <dbReference type="ARBA" id="ARBA00009403"/>
    </source>
</evidence>
<dbReference type="SMART" id="SM00043">
    <property type="entry name" value="CY"/>
    <property type="match status" value="1"/>
</dbReference>
<dbReference type="Gene3D" id="3.10.450.10">
    <property type="match status" value="1"/>
</dbReference>
<evidence type="ECO:0000313" key="8">
    <source>
        <dbReference type="WBParaSite" id="BPAG_0000354901-mRNA-1"/>
    </source>
</evidence>
<keyword evidence="2" id="KW-0646">Protease inhibitor</keyword>
<dbReference type="GO" id="GO:0031982">
    <property type="term" value="C:vesicle"/>
    <property type="evidence" value="ECO:0007669"/>
    <property type="project" value="TreeGrafter"/>
</dbReference>
<dbReference type="InterPro" id="IPR000010">
    <property type="entry name" value="Cystatin_dom"/>
</dbReference>
<evidence type="ECO:0000256" key="4">
    <source>
        <dbReference type="SAM" id="SignalP"/>
    </source>
</evidence>
<dbReference type="CDD" id="cd00042">
    <property type="entry name" value="CY"/>
    <property type="match status" value="1"/>
</dbReference>
<reference evidence="8" key="1">
    <citation type="submission" date="2017-02" db="UniProtKB">
        <authorList>
            <consortium name="WormBaseParasite"/>
        </authorList>
    </citation>
    <scope>IDENTIFICATION</scope>
</reference>
<keyword evidence="7" id="KW-1185">Reference proteome</keyword>
<name>A0A0N4T5R8_BRUPA</name>
<dbReference type="EMBL" id="UZAD01001069">
    <property type="protein sequence ID" value="VDN84705.1"/>
    <property type="molecule type" value="Genomic_DNA"/>
</dbReference>
<feature type="signal peptide" evidence="4">
    <location>
        <begin position="1"/>
        <end position="20"/>
    </location>
</feature>
<protein>
    <submittedName>
        <fullName evidence="8">Cystatin domain-containing protein</fullName>
    </submittedName>
</protein>
<dbReference type="GO" id="GO:0004869">
    <property type="term" value="F:cysteine-type endopeptidase inhibitor activity"/>
    <property type="evidence" value="ECO:0007669"/>
    <property type="project" value="UniProtKB-KW"/>
</dbReference>
<dbReference type="GO" id="GO:0005737">
    <property type="term" value="C:cytoplasm"/>
    <property type="evidence" value="ECO:0007669"/>
    <property type="project" value="TreeGrafter"/>
</dbReference>
<proteinExistence type="inferred from homology"/>
<evidence type="ECO:0000256" key="2">
    <source>
        <dbReference type="ARBA" id="ARBA00022690"/>
    </source>
</evidence>
<reference evidence="6 7" key="2">
    <citation type="submission" date="2018-11" db="EMBL/GenBank/DDBJ databases">
        <authorList>
            <consortium name="Pathogen Informatics"/>
        </authorList>
    </citation>
    <scope>NUCLEOTIDE SEQUENCE [LARGE SCALE GENOMIC DNA]</scope>
</reference>
<dbReference type="WBParaSite" id="BPAG_0000354901-mRNA-1">
    <property type="protein sequence ID" value="BPAG_0000354901-mRNA-1"/>
    <property type="gene ID" value="BPAG_0000354901"/>
</dbReference>
<evidence type="ECO:0000313" key="7">
    <source>
        <dbReference type="Proteomes" id="UP000278627"/>
    </source>
</evidence>
<keyword evidence="4" id="KW-0732">Signal</keyword>
<evidence type="ECO:0000313" key="6">
    <source>
        <dbReference type="EMBL" id="VDN84705.1"/>
    </source>
</evidence>
<feature type="chain" id="PRO_5043121768" evidence="4">
    <location>
        <begin position="21"/>
        <end position="192"/>
    </location>
</feature>
<dbReference type="PANTHER" id="PTHR46186">
    <property type="entry name" value="CYSTATIN"/>
    <property type="match status" value="1"/>
</dbReference>
<comment type="similarity">
    <text evidence="1">Belongs to the cystatin family.</text>
</comment>
<dbReference type="SUPFAM" id="SSF54403">
    <property type="entry name" value="Cystatin/monellin"/>
    <property type="match status" value="1"/>
</dbReference>
<dbReference type="AlphaFoldDB" id="A0A0N4T5R8"/>
<feature type="domain" description="Cystatin" evidence="5">
    <location>
        <begin position="49"/>
        <end position="180"/>
    </location>
</feature>
<dbReference type="InterPro" id="IPR046350">
    <property type="entry name" value="Cystatin_sf"/>
</dbReference>
<dbReference type="STRING" id="6280.A0A0N4T5R8"/>
<organism evidence="8">
    <name type="scientific">Brugia pahangi</name>
    <name type="common">Filarial nematode worm</name>
    <dbReference type="NCBI Taxonomy" id="6280"/>
    <lineage>
        <taxon>Eukaryota</taxon>
        <taxon>Metazoa</taxon>
        <taxon>Ecdysozoa</taxon>
        <taxon>Nematoda</taxon>
        <taxon>Chromadorea</taxon>
        <taxon>Rhabditida</taxon>
        <taxon>Spirurina</taxon>
        <taxon>Spiruromorpha</taxon>
        <taxon>Filarioidea</taxon>
        <taxon>Onchocercidae</taxon>
        <taxon>Brugia</taxon>
    </lineage>
</organism>
<sequence>MLLIRTITLIALANIIAVLSSIIHTTKKFNNDNDQQLSIDQMKDVRQSFLIGGKHDVEQIDNTQFEDMSWRAATEMNRASNDAYHWIPVKVLRVTSQVVAGVKYIIDILVAQSNCTKNVNYGFFFFVLKFYIMQFQSVSHNDIRILGCKKTENHEQQVCKFEIYQRAWENVEEITNIGCDKEHLANSERQIE</sequence>